<dbReference type="PANTHER" id="PTHR46900:SF4">
    <property type="entry name" value="FERM AND PDZ DOMAIN CONTAINING 2"/>
    <property type="match status" value="1"/>
</dbReference>
<evidence type="ECO:0000259" key="2">
    <source>
        <dbReference type="PROSITE" id="PS50106"/>
    </source>
</evidence>
<dbReference type="Gene3D" id="2.30.42.10">
    <property type="match status" value="1"/>
</dbReference>
<dbReference type="InterPro" id="IPR036034">
    <property type="entry name" value="PDZ_sf"/>
</dbReference>
<dbReference type="SMART" id="SM00228">
    <property type="entry name" value="PDZ"/>
    <property type="match status" value="1"/>
</dbReference>
<feature type="non-terminal residue" evidence="3">
    <location>
        <position position="204"/>
    </location>
</feature>
<dbReference type="AlphaFoldDB" id="R0JPZ0"/>
<dbReference type="SUPFAM" id="SSF50156">
    <property type="entry name" value="PDZ domain-like"/>
    <property type="match status" value="1"/>
</dbReference>
<accession>R0JPZ0</accession>
<feature type="domain" description="PDZ" evidence="2">
    <location>
        <begin position="14"/>
        <end position="72"/>
    </location>
</feature>
<sequence length="204" mass="22134">MEGDGCEHLGGVIVRIKRLFPGQPAEENGEIEVGDIILAVNGTSTQGLFYQDVLHLLRGAPPEVILLLCRPPKGVLPEIEQCVPTPAPSPVKEFVAEMPGSPEAGNSLDRSTSDGGSTSPDLEDCLDSPVAADFSEPPEEDSSTYEEQEAESQDMSIQRLMPPRESSYKDLWKFHQEAASSEAFHSLEEEVKQNCYSPCELGCA</sequence>
<evidence type="ECO:0000256" key="1">
    <source>
        <dbReference type="SAM" id="MobiDB-lite"/>
    </source>
</evidence>
<evidence type="ECO:0000313" key="3">
    <source>
        <dbReference type="EMBL" id="EOA99390.1"/>
    </source>
</evidence>
<organism evidence="3 4">
    <name type="scientific">Anas platyrhynchos</name>
    <name type="common">Mallard</name>
    <name type="synonym">Anas boschas</name>
    <dbReference type="NCBI Taxonomy" id="8839"/>
    <lineage>
        <taxon>Eukaryota</taxon>
        <taxon>Metazoa</taxon>
        <taxon>Chordata</taxon>
        <taxon>Craniata</taxon>
        <taxon>Vertebrata</taxon>
        <taxon>Euteleostomi</taxon>
        <taxon>Archelosauria</taxon>
        <taxon>Archosauria</taxon>
        <taxon>Dinosauria</taxon>
        <taxon>Saurischia</taxon>
        <taxon>Theropoda</taxon>
        <taxon>Coelurosauria</taxon>
        <taxon>Aves</taxon>
        <taxon>Neognathae</taxon>
        <taxon>Galloanserae</taxon>
        <taxon>Anseriformes</taxon>
        <taxon>Anatidae</taxon>
        <taxon>Anatinae</taxon>
        <taxon>Anas</taxon>
    </lineage>
</organism>
<dbReference type="InterPro" id="IPR052074">
    <property type="entry name" value="NonRcpt_TyrProt_Phosphatase"/>
</dbReference>
<feature type="compositionally biased region" description="Acidic residues" evidence="1">
    <location>
        <begin position="136"/>
        <end position="152"/>
    </location>
</feature>
<keyword evidence="4" id="KW-1185">Reference proteome</keyword>
<dbReference type="PANTHER" id="PTHR46900">
    <property type="entry name" value="TYROSINE-PROTEIN PHOSPHATASE NON-RECEPTOR TYPE 13"/>
    <property type="match status" value="1"/>
</dbReference>
<protein>
    <submittedName>
        <fullName evidence="3">FERM and PDZ domain-containing protein 2</fullName>
    </submittedName>
</protein>
<feature type="region of interest" description="Disordered" evidence="1">
    <location>
        <begin position="90"/>
        <end position="162"/>
    </location>
</feature>
<dbReference type="InterPro" id="IPR001478">
    <property type="entry name" value="PDZ"/>
</dbReference>
<evidence type="ECO:0000313" key="4">
    <source>
        <dbReference type="Proteomes" id="UP000296049"/>
    </source>
</evidence>
<reference evidence="4" key="1">
    <citation type="journal article" date="2013" name="Nat. Genet.">
        <title>The duck genome and transcriptome provide insight into an avian influenza virus reservoir species.</title>
        <authorList>
            <person name="Huang Y."/>
            <person name="Li Y."/>
            <person name="Burt D.W."/>
            <person name="Chen H."/>
            <person name="Zhang Y."/>
            <person name="Qian W."/>
            <person name="Kim H."/>
            <person name="Gan S."/>
            <person name="Zhao Y."/>
            <person name="Li J."/>
            <person name="Yi K."/>
            <person name="Feng H."/>
            <person name="Zhu P."/>
            <person name="Li B."/>
            <person name="Liu Q."/>
            <person name="Fairley S."/>
            <person name="Magor K.E."/>
            <person name="Du Z."/>
            <person name="Hu X."/>
            <person name="Goodman L."/>
            <person name="Tafer H."/>
            <person name="Vignal A."/>
            <person name="Lee T."/>
            <person name="Kim K.W."/>
            <person name="Sheng Z."/>
            <person name="An Y."/>
            <person name="Searle S."/>
            <person name="Herrero J."/>
            <person name="Groenen M.A."/>
            <person name="Crooijmans R.P."/>
            <person name="Faraut T."/>
            <person name="Cai Q."/>
            <person name="Webster R.G."/>
            <person name="Aldridge J.R."/>
            <person name="Warren W.C."/>
            <person name="Bartschat S."/>
            <person name="Kehr S."/>
            <person name="Marz M."/>
            <person name="Stadler P.F."/>
            <person name="Smith J."/>
            <person name="Kraus R.H."/>
            <person name="Zhao Y."/>
            <person name="Ren L."/>
            <person name="Fei J."/>
            <person name="Morisson M."/>
            <person name="Kaiser P."/>
            <person name="Griffin D.K."/>
            <person name="Rao M."/>
            <person name="Pitel F."/>
            <person name="Wang J."/>
            <person name="Li N."/>
        </authorList>
    </citation>
    <scope>NUCLEOTIDE SEQUENCE [LARGE SCALE GENOMIC DNA]</scope>
</reference>
<dbReference type="Proteomes" id="UP000296049">
    <property type="component" value="Unassembled WGS sequence"/>
</dbReference>
<dbReference type="PROSITE" id="PS50106">
    <property type="entry name" value="PDZ"/>
    <property type="match status" value="1"/>
</dbReference>
<gene>
    <name evidence="3" type="ORF">Anapl_09171</name>
</gene>
<name>R0JPZ0_ANAPL</name>
<proteinExistence type="predicted"/>
<dbReference type="InterPro" id="IPR041489">
    <property type="entry name" value="PDZ_6"/>
</dbReference>
<feature type="compositionally biased region" description="Polar residues" evidence="1">
    <location>
        <begin position="108"/>
        <end position="120"/>
    </location>
</feature>
<dbReference type="EMBL" id="KB743335">
    <property type="protein sequence ID" value="EOA99390.1"/>
    <property type="molecule type" value="Genomic_DNA"/>
</dbReference>
<dbReference type="Pfam" id="PF17820">
    <property type="entry name" value="PDZ_6"/>
    <property type="match status" value="1"/>
</dbReference>